<comment type="function">
    <text evidence="1">SASP are bound to spore DNA. They are double-stranded DNA-binding proteins that cause DNA to change to an a-like conformation. They protect the DNA backbone from chemical and enzymatic cleavage and are thus involved in dormant spore's high resistance to UV light.</text>
</comment>
<evidence type="ECO:0000313" key="6">
    <source>
        <dbReference type="Proteomes" id="UP000036356"/>
    </source>
</evidence>
<dbReference type="Pfam" id="PF00269">
    <property type="entry name" value="SASP"/>
    <property type="match status" value="1"/>
</dbReference>
<dbReference type="GO" id="GO:0003690">
    <property type="term" value="F:double-stranded DNA binding"/>
    <property type="evidence" value="ECO:0007669"/>
    <property type="project" value="InterPro"/>
</dbReference>
<gene>
    <name evidence="5" type="ORF">DEAC_c35600</name>
</gene>
<proteinExistence type="inferred from homology"/>
<name>A0A0J1FNS2_9FIRM</name>
<accession>A0A0J1FNS2</accession>
<dbReference type="InterPro" id="IPR050847">
    <property type="entry name" value="SASP_DNA-binding"/>
</dbReference>
<evidence type="ECO:0000256" key="3">
    <source>
        <dbReference type="ARBA" id="ARBA00022969"/>
    </source>
</evidence>
<dbReference type="RefSeq" id="WP_047811342.1">
    <property type="nucleotide sequence ID" value="NZ_LDZY01000013.1"/>
</dbReference>
<dbReference type="GO" id="GO:0006265">
    <property type="term" value="P:DNA topological change"/>
    <property type="evidence" value="ECO:0007669"/>
    <property type="project" value="InterPro"/>
</dbReference>
<keyword evidence="4" id="KW-0238">DNA-binding</keyword>
<sequence length="68" mass="7341">MAGERNTNTPAAQGASQQLDQFKYEVANEMGLQLGGDRTSRENGSVGGQMTKRMIQFAEEHLKGGAKI</sequence>
<keyword evidence="6" id="KW-1185">Reference proteome</keyword>
<dbReference type="GO" id="GO:0030435">
    <property type="term" value="P:sporulation resulting in formation of a cellular spore"/>
    <property type="evidence" value="ECO:0007669"/>
    <property type="project" value="UniProtKB-KW"/>
</dbReference>
<comment type="caution">
    <text evidence="5">The sequence shown here is derived from an EMBL/GenBank/DDBJ whole genome shotgun (WGS) entry which is preliminary data.</text>
</comment>
<dbReference type="PROSITE" id="PS00304">
    <property type="entry name" value="SASP_1"/>
    <property type="match status" value="1"/>
</dbReference>
<dbReference type="Gene3D" id="6.10.10.80">
    <property type="entry name" value="Small, acid-soluble spore protein, alpha/beta type-like"/>
    <property type="match status" value="1"/>
</dbReference>
<dbReference type="Proteomes" id="UP000036356">
    <property type="component" value="Unassembled WGS sequence"/>
</dbReference>
<dbReference type="PATRIC" id="fig|476652.3.peg.3754"/>
<evidence type="ECO:0000256" key="1">
    <source>
        <dbReference type="ARBA" id="ARBA00003863"/>
    </source>
</evidence>
<protein>
    <submittedName>
        <fullName evidence="5">Small, acid-soluble spore protein 1</fullName>
    </submittedName>
</protein>
<comment type="similarity">
    <text evidence="2">Belongs to the alpha/beta-type SASP family.</text>
</comment>
<dbReference type="EMBL" id="LDZY01000013">
    <property type="protein sequence ID" value="KLU64613.1"/>
    <property type="molecule type" value="Genomic_DNA"/>
</dbReference>
<dbReference type="PANTHER" id="PTHR36107:SF1">
    <property type="entry name" value="SMALL, ACID-SOLUBLE SPORE PROTEIN A"/>
    <property type="match status" value="1"/>
</dbReference>
<organism evidence="5 6">
    <name type="scientific">Desulfosporosinus acididurans</name>
    <dbReference type="NCBI Taxonomy" id="476652"/>
    <lineage>
        <taxon>Bacteria</taxon>
        <taxon>Bacillati</taxon>
        <taxon>Bacillota</taxon>
        <taxon>Clostridia</taxon>
        <taxon>Eubacteriales</taxon>
        <taxon>Desulfitobacteriaceae</taxon>
        <taxon>Desulfosporosinus</taxon>
    </lineage>
</organism>
<dbReference type="InterPro" id="IPR018126">
    <property type="entry name" value="SASP_alpha/beta-type_CS"/>
</dbReference>
<dbReference type="InterPro" id="IPR001448">
    <property type="entry name" value="SASP_alpha/beta-type"/>
</dbReference>
<keyword evidence="3" id="KW-0749">Sporulation</keyword>
<evidence type="ECO:0000313" key="5">
    <source>
        <dbReference type="EMBL" id="KLU64613.1"/>
    </source>
</evidence>
<dbReference type="STRING" id="476652.DEAC_c35600"/>
<dbReference type="InterPro" id="IPR038300">
    <property type="entry name" value="SASP_sf_alpha/beta"/>
</dbReference>
<evidence type="ECO:0000256" key="4">
    <source>
        <dbReference type="ARBA" id="ARBA00023125"/>
    </source>
</evidence>
<dbReference type="AlphaFoldDB" id="A0A0J1FNS2"/>
<dbReference type="PANTHER" id="PTHR36107">
    <property type="entry name" value="SMALL, ACID-SOLUBLE SPORE PROTEIN A"/>
    <property type="match status" value="1"/>
</dbReference>
<reference evidence="5 6" key="1">
    <citation type="submission" date="2015-06" db="EMBL/GenBank/DDBJ databases">
        <title>Draft genome of the moderately acidophilic sulfate reducer Candidatus Desulfosporosinus acididurans strain M1.</title>
        <authorList>
            <person name="Poehlein A."/>
            <person name="Petzsch P."/>
            <person name="Johnson B.D."/>
            <person name="Schloemann M."/>
            <person name="Daniel R."/>
            <person name="Muehling M."/>
        </authorList>
    </citation>
    <scope>NUCLEOTIDE SEQUENCE [LARGE SCALE GENOMIC DNA]</scope>
    <source>
        <strain evidence="5 6">M1</strain>
    </source>
</reference>
<evidence type="ECO:0000256" key="2">
    <source>
        <dbReference type="ARBA" id="ARBA00005442"/>
    </source>
</evidence>